<comment type="caution">
    <text evidence="3">The sequence shown here is derived from an EMBL/GenBank/DDBJ whole genome shotgun (WGS) entry which is preliminary data.</text>
</comment>
<keyword evidence="4" id="KW-1185">Reference proteome</keyword>
<evidence type="ECO:0000256" key="1">
    <source>
        <dbReference type="SAM" id="Coils"/>
    </source>
</evidence>
<name>A0ABR2JY49_9EUKA</name>
<proteinExistence type="predicted"/>
<protein>
    <submittedName>
        <fullName evidence="3">Uncharacterized protein</fullName>
    </submittedName>
</protein>
<gene>
    <name evidence="3" type="ORF">M9Y10_042895</name>
</gene>
<feature type="compositionally biased region" description="Acidic residues" evidence="2">
    <location>
        <begin position="634"/>
        <end position="646"/>
    </location>
</feature>
<organism evidence="3 4">
    <name type="scientific">Tritrichomonas musculus</name>
    <dbReference type="NCBI Taxonomy" id="1915356"/>
    <lineage>
        <taxon>Eukaryota</taxon>
        <taxon>Metamonada</taxon>
        <taxon>Parabasalia</taxon>
        <taxon>Tritrichomonadida</taxon>
        <taxon>Tritrichomonadidae</taxon>
        <taxon>Tritrichomonas</taxon>
    </lineage>
</organism>
<dbReference type="Proteomes" id="UP001470230">
    <property type="component" value="Unassembled WGS sequence"/>
</dbReference>
<evidence type="ECO:0000313" key="3">
    <source>
        <dbReference type="EMBL" id="KAK8883796.1"/>
    </source>
</evidence>
<accession>A0ABR2JY49</accession>
<reference evidence="3 4" key="1">
    <citation type="submission" date="2024-04" db="EMBL/GenBank/DDBJ databases">
        <title>Tritrichomonas musculus Genome.</title>
        <authorList>
            <person name="Alves-Ferreira E."/>
            <person name="Grigg M."/>
            <person name="Lorenzi H."/>
            <person name="Galac M."/>
        </authorList>
    </citation>
    <scope>NUCLEOTIDE SEQUENCE [LARGE SCALE GENOMIC DNA]</scope>
    <source>
        <strain evidence="3 4">EAF2021</strain>
    </source>
</reference>
<feature type="compositionally biased region" description="Polar residues" evidence="2">
    <location>
        <begin position="596"/>
        <end position="605"/>
    </location>
</feature>
<evidence type="ECO:0000313" key="4">
    <source>
        <dbReference type="Proteomes" id="UP001470230"/>
    </source>
</evidence>
<feature type="region of interest" description="Disordered" evidence="2">
    <location>
        <begin position="587"/>
        <end position="656"/>
    </location>
</feature>
<sequence>MSNFNISKLENLLFQELNKQVSQIPPFALNKELYQAGCNHAKQVLSKKIKNVKLGSKERKSLFPKAIRYKEICFVSAPISSINSDPETSKSLCSMILNHYSSDLKSGLNSIGPVLVPLKSKKILVIILFAFFQPYIPASKFKETFEPLSKQKIAPDDKSNFVKLINTFRSLAHFDELNMTKPKSKLPFCVAKYNYDCACSYSIQLFQRLMSYCNLYDLLIDYWTNFSIEVTPDSKDETCFKLTLTFWRFNSYVEYNVDVISLLQKEHKPEEITSKQQETVIEVPATSYYEDTTQDRVFQPIESTSYNPDLETKVALDDLYSNSQQNIKSEPPVPETPAEKFVSYDECKETTPSQETKIAIEEDLIRNQDIPPSNDTFNLDDIHTRGVVINLDETITKEEAKEEAMILKEENEIEDLKNETEIVKGEIAHEAQLLKNAIDKEVSGDKDEQKEAAKAEKKARKDRHSFNLVADALRRSSERFEAMAEAAGQVEEVLEGEYNNSLDFGEEDIIEKPQREKENEDEIEMINNLDDYIENDKITDNEKHSVLDFIAANEDEFAKGDRFDAYSSEALEMLKAEKANGAFDNTLIEEEEDTNGDNSEQQSIPDFQYDEKYEARSSEVNPVPEVESAKETELSTDFEYSNEIETEAAKQLGETV</sequence>
<feature type="coiled-coil region" evidence="1">
    <location>
        <begin position="397"/>
        <end position="426"/>
    </location>
</feature>
<evidence type="ECO:0000256" key="2">
    <source>
        <dbReference type="SAM" id="MobiDB-lite"/>
    </source>
</evidence>
<keyword evidence="1" id="KW-0175">Coiled coil</keyword>
<dbReference type="EMBL" id="JAPFFF010000008">
    <property type="protein sequence ID" value="KAK8883796.1"/>
    <property type="molecule type" value="Genomic_DNA"/>
</dbReference>